<dbReference type="Pfam" id="PF07584">
    <property type="entry name" value="BatA"/>
    <property type="match status" value="1"/>
</dbReference>
<dbReference type="InterPro" id="IPR011933">
    <property type="entry name" value="Double_TM_dom"/>
</dbReference>
<dbReference type="InterPro" id="IPR024163">
    <property type="entry name" value="Aerotolerance_reg_N"/>
</dbReference>
<evidence type="ECO:0000256" key="1">
    <source>
        <dbReference type="SAM" id="Phobius"/>
    </source>
</evidence>
<dbReference type="RefSeq" id="WP_182944454.1">
    <property type="nucleotide sequence ID" value="NZ_JABEQH010000021.1"/>
</dbReference>
<organism evidence="3 4">
    <name type="scientific">Gluconacetobacter johannae</name>
    <dbReference type="NCBI Taxonomy" id="112140"/>
    <lineage>
        <taxon>Bacteria</taxon>
        <taxon>Pseudomonadati</taxon>
        <taxon>Pseudomonadota</taxon>
        <taxon>Alphaproteobacteria</taxon>
        <taxon>Acetobacterales</taxon>
        <taxon>Acetobacteraceae</taxon>
        <taxon>Gluconacetobacter</taxon>
    </lineage>
</organism>
<dbReference type="Proteomes" id="UP000561066">
    <property type="component" value="Unassembled WGS sequence"/>
</dbReference>
<dbReference type="NCBIfam" id="TIGR02226">
    <property type="entry name" value="two_anch"/>
    <property type="match status" value="1"/>
</dbReference>
<evidence type="ECO:0000313" key="3">
    <source>
        <dbReference type="EMBL" id="MBB2177120.1"/>
    </source>
</evidence>
<keyword evidence="1" id="KW-1133">Transmembrane helix</keyword>
<reference evidence="3 4" key="1">
    <citation type="submission" date="2020-04" db="EMBL/GenBank/DDBJ databases">
        <title>Description of novel Gluconacetobacter.</title>
        <authorList>
            <person name="Sombolestani A."/>
        </authorList>
    </citation>
    <scope>NUCLEOTIDE SEQUENCE [LARGE SCALE GENOMIC DNA]</scope>
    <source>
        <strain evidence="3 4">LMG 21312</strain>
    </source>
</reference>
<dbReference type="PANTHER" id="PTHR37464:SF1">
    <property type="entry name" value="BLL2463 PROTEIN"/>
    <property type="match status" value="1"/>
</dbReference>
<evidence type="ECO:0000313" key="4">
    <source>
        <dbReference type="Proteomes" id="UP000561066"/>
    </source>
</evidence>
<feature type="transmembrane region" description="Helical" evidence="1">
    <location>
        <begin position="55"/>
        <end position="78"/>
    </location>
</feature>
<proteinExistence type="predicted"/>
<keyword evidence="1" id="KW-0812">Transmembrane</keyword>
<gene>
    <name evidence="3" type="ORF">HLH21_14510</name>
</gene>
<protein>
    <recommendedName>
        <fullName evidence="2">Aerotolerance regulator N-terminal domain-containing protein</fullName>
    </recommendedName>
</protein>
<name>A0A7W4P7N4_9PROT</name>
<sequence>MIFQAPVLLAALAILPVVWLLLRALPPAPRRQVFPAIMLLRGLRARMTDAATAPPWLLLLRCLALTGLIVGLAGPLIVRDRQAAATDAAGNVLLVLDNGWAASPGWARRIAALDVVLDRAGRAGRQARLLTTAPGLAGEAPAAGAPMTPAL</sequence>
<dbReference type="EMBL" id="JABEQH010000021">
    <property type="protein sequence ID" value="MBB2177120.1"/>
    <property type="molecule type" value="Genomic_DNA"/>
</dbReference>
<keyword evidence="4" id="KW-1185">Reference proteome</keyword>
<feature type="domain" description="Aerotolerance regulator N-terminal" evidence="2">
    <location>
        <begin position="1"/>
        <end position="75"/>
    </location>
</feature>
<dbReference type="AlphaFoldDB" id="A0A7W4P7N4"/>
<dbReference type="PANTHER" id="PTHR37464">
    <property type="entry name" value="BLL2463 PROTEIN"/>
    <property type="match status" value="1"/>
</dbReference>
<comment type="caution">
    <text evidence="3">The sequence shown here is derived from an EMBL/GenBank/DDBJ whole genome shotgun (WGS) entry which is preliminary data.</text>
</comment>
<accession>A0A7W4P7N4</accession>
<feature type="non-terminal residue" evidence="3">
    <location>
        <position position="151"/>
    </location>
</feature>
<evidence type="ECO:0000259" key="2">
    <source>
        <dbReference type="Pfam" id="PF07584"/>
    </source>
</evidence>
<keyword evidence="1" id="KW-0472">Membrane</keyword>